<dbReference type="HOGENOM" id="CLU_1340736_0_0_2"/>
<feature type="domain" description="PGF-CTERM archaeal protein-sorting signal" evidence="4">
    <location>
        <begin position="223"/>
        <end position="243"/>
    </location>
</feature>
<feature type="transmembrane region" description="Helical" evidence="2">
    <location>
        <begin position="56"/>
        <end position="76"/>
    </location>
</feature>
<dbReference type="KEGG" id="mac:MA_1851"/>
<dbReference type="CDD" id="cd08547">
    <property type="entry name" value="Type_II_cohesin"/>
    <property type="match status" value="1"/>
</dbReference>
<accession>Q8TPQ5</accession>
<keyword evidence="2" id="KW-0472">Membrane</keyword>
<dbReference type="Pfam" id="PF18204">
    <property type="entry name" value="PGF-CTERM"/>
    <property type="match status" value="1"/>
</dbReference>
<dbReference type="SUPFAM" id="SSF49384">
    <property type="entry name" value="Carbohydrate-binding domain"/>
    <property type="match status" value="1"/>
</dbReference>
<dbReference type="InterPro" id="IPR002102">
    <property type="entry name" value="Cohesin_dom"/>
</dbReference>
<organism evidence="5 6">
    <name type="scientific">Methanosarcina acetivorans (strain ATCC 35395 / DSM 2834 / JCM 12185 / C2A)</name>
    <dbReference type="NCBI Taxonomy" id="188937"/>
    <lineage>
        <taxon>Archaea</taxon>
        <taxon>Methanobacteriati</taxon>
        <taxon>Methanobacteriota</taxon>
        <taxon>Stenosarchaea group</taxon>
        <taxon>Methanomicrobia</taxon>
        <taxon>Methanosarcinales</taxon>
        <taxon>Methanosarcinaceae</taxon>
        <taxon>Methanosarcina</taxon>
    </lineage>
</organism>
<dbReference type="EMBL" id="AE010299">
    <property type="protein sequence ID" value="AAM05256.1"/>
    <property type="molecule type" value="Genomic_DNA"/>
</dbReference>
<keyword evidence="1" id="KW-0732">Signal</keyword>
<evidence type="ECO:0000313" key="6">
    <source>
        <dbReference type="Proteomes" id="UP000002487"/>
    </source>
</evidence>
<name>Q8TPQ5_METAC</name>
<evidence type="ECO:0000259" key="3">
    <source>
        <dbReference type="Pfam" id="PF00963"/>
    </source>
</evidence>
<dbReference type="Pfam" id="PF00963">
    <property type="entry name" value="Cohesin"/>
    <property type="match status" value="1"/>
</dbReference>
<feature type="domain" description="Cohesin" evidence="3">
    <location>
        <begin position="91"/>
        <end position="205"/>
    </location>
</feature>
<reference evidence="5 6" key="1">
    <citation type="journal article" date="2002" name="Genome Res.">
        <title>The genome of Methanosarcina acetivorans reveals extensive metabolic and physiological diversity.</title>
        <authorList>
            <person name="Galagan J.E."/>
            <person name="Nusbaum C."/>
            <person name="Roy A."/>
            <person name="Endrizzi M.G."/>
            <person name="Macdonald P."/>
            <person name="FitzHugh W."/>
            <person name="Calvo S."/>
            <person name="Engels R."/>
            <person name="Smirnov S."/>
            <person name="Atnoor D."/>
            <person name="Brown A."/>
            <person name="Allen N."/>
            <person name="Naylor J."/>
            <person name="Stange-Thomann N."/>
            <person name="DeArellano K."/>
            <person name="Johnson R."/>
            <person name="Linton L."/>
            <person name="McEwan P."/>
            <person name="McKernan K."/>
            <person name="Talamas J."/>
            <person name="Tirrell A."/>
            <person name="Ye W."/>
            <person name="Zimmer A."/>
            <person name="Barber R.D."/>
            <person name="Cann I."/>
            <person name="Graham D.E."/>
            <person name="Grahame D.A."/>
            <person name="Guss A."/>
            <person name="Hedderich R."/>
            <person name="Ingram-Smith C."/>
            <person name="Kuettner C.H."/>
            <person name="Krzycki J.A."/>
            <person name="Leigh J.A."/>
            <person name="Li W."/>
            <person name="Liu J."/>
            <person name="Mukhopadhyay B."/>
            <person name="Reeve J.N."/>
            <person name="Smith K."/>
            <person name="Springer T.A."/>
            <person name="Umayam L.A."/>
            <person name="White O."/>
            <person name="White R.H."/>
            <person name="de Macario E.C."/>
            <person name="Ferry J.G."/>
            <person name="Jarrell K.F."/>
            <person name="Jing H."/>
            <person name="Macario A.J.L."/>
            <person name="Paulsen I."/>
            <person name="Pritchett M."/>
            <person name="Sowers K.R."/>
            <person name="Swanson R.V."/>
            <person name="Zinder S.H."/>
            <person name="Lander E."/>
            <person name="Metcalf W.W."/>
            <person name="Birren B."/>
        </authorList>
    </citation>
    <scope>NUCLEOTIDE SEQUENCE [LARGE SCALE GENOMIC DNA]</scope>
    <source>
        <strain evidence="6">ATCC 35395 / DSM 2834 / JCM 12185 / C2A</strain>
    </source>
</reference>
<dbReference type="InterPro" id="IPR008965">
    <property type="entry name" value="CBM2/CBM3_carb-bd_dom_sf"/>
</dbReference>
<dbReference type="Gene3D" id="2.60.40.680">
    <property type="match status" value="1"/>
</dbReference>
<keyword evidence="2" id="KW-0812">Transmembrane</keyword>
<keyword evidence="2" id="KW-1133">Transmembrane helix</keyword>
<gene>
    <name evidence="5" type="ordered locus">MA_1851</name>
</gene>
<evidence type="ECO:0000256" key="2">
    <source>
        <dbReference type="SAM" id="Phobius"/>
    </source>
</evidence>
<protein>
    <submittedName>
        <fullName evidence="5">Uncharacterized protein</fullName>
    </submittedName>
</protein>
<dbReference type="GO" id="GO:0030246">
    <property type="term" value="F:carbohydrate binding"/>
    <property type="evidence" value="ECO:0007669"/>
    <property type="project" value="InterPro"/>
</dbReference>
<dbReference type="InParanoid" id="Q8TPQ5"/>
<evidence type="ECO:0000313" key="5">
    <source>
        <dbReference type="EMBL" id="AAM05256.1"/>
    </source>
</evidence>
<evidence type="ECO:0000256" key="1">
    <source>
        <dbReference type="ARBA" id="ARBA00022729"/>
    </source>
</evidence>
<dbReference type="InterPro" id="IPR026371">
    <property type="entry name" value="PGF_CTERM"/>
</dbReference>
<dbReference type="GO" id="GO:0000272">
    <property type="term" value="P:polysaccharide catabolic process"/>
    <property type="evidence" value="ECO:0007669"/>
    <property type="project" value="InterPro"/>
</dbReference>
<proteinExistence type="predicted"/>
<sequence>MAVPAHKIVASGIQPLVSIHEILTDISRPVFRQLSLKGSKGDRMKKNSWKKLKRDFLSGTCFVLLVLVFATVPGQAQQATVGLSTPELVKESTVYATVNVENAENLDAGQFDLEFNPAVLKVVGIENGSIGKTEIPVQWRSIDSGTVRVIFNLEGVTGVSGSGQLASVGFEVIGDGESELFISDGLLGDTEAKSIDTDWGVSGASSVDADLRDAETEDTPKATPGFEAVLTLTGLTTAIYLIRSGQR</sequence>
<keyword evidence="6" id="KW-1185">Reference proteome</keyword>
<evidence type="ECO:0000259" key="4">
    <source>
        <dbReference type="Pfam" id="PF18204"/>
    </source>
</evidence>
<dbReference type="AlphaFoldDB" id="Q8TPQ5"/>
<dbReference type="Proteomes" id="UP000002487">
    <property type="component" value="Chromosome"/>
</dbReference>
<dbReference type="EnsemblBacteria" id="AAM05256">
    <property type="protein sequence ID" value="AAM05256"/>
    <property type="gene ID" value="MA_1851"/>
</dbReference>
<dbReference type="STRING" id="188937.MA_1851"/>